<sequence length="56" mass="6340">MAAGDYRPLPELPNRTSPSRGPRGLKKYCEHSVEQAIYRFFASDHEVPDELALDHA</sequence>
<dbReference type="Proteomes" id="UP000266091">
    <property type="component" value="Unassembled WGS sequence"/>
</dbReference>
<reference evidence="2 3" key="1">
    <citation type="journal article" date="2018" name="Int. J. Syst. Evol. Microbiol.">
        <title>Mesosutterella multiformis gen. nov., sp. nov., a member of the family Sutterellaceae and Sutterella megalosphaeroides sp. nov., isolated from human faeces.</title>
        <authorList>
            <person name="Sakamoto M."/>
            <person name="Ikeyama N."/>
            <person name="Kunihiro T."/>
            <person name="Iino T."/>
            <person name="Yuki M."/>
            <person name="Ohkuma M."/>
        </authorList>
    </citation>
    <scope>NUCLEOTIDE SEQUENCE [LARGE SCALE GENOMIC DNA]</scope>
    <source>
        <strain evidence="2 3">4NBBH2</strain>
    </source>
</reference>
<keyword evidence="3" id="KW-1185">Reference proteome</keyword>
<comment type="caution">
    <text evidence="2">The sequence shown here is derived from an EMBL/GenBank/DDBJ whole genome shotgun (WGS) entry which is preliminary data.</text>
</comment>
<dbReference type="AlphaFoldDB" id="A0A388SGP5"/>
<evidence type="ECO:0000313" key="3">
    <source>
        <dbReference type="Proteomes" id="UP000266091"/>
    </source>
</evidence>
<accession>A0A388SGP5</accession>
<evidence type="ECO:0000313" key="2">
    <source>
        <dbReference type="EMBL" id="GBO94610.1"/>
    </source>
</evidence>
<dbReference type="EMBL" id="BGZJ01000002">
    <property type="protein sequence ID" value="GBO94610.1"/>
    <property type="molecule type" value="Genomic_DNA"/>
</dbReference>
<protein>
    <submittedName>
        <fullName evidence="2">Uncharacterized protein</fullName>
    </submittedName>
</protein>
<feature type="region of interest" description="Disordered" evidence="1">
    <location>
        <begin position="1"/>
        <end position="25"/>
    </location>
</feature>
<gene>
    <name evidence="2" type="ORF">MESMUL_19640</name>
</gene>
<organism evidence="2 3">
    <name type="scientific">Mesosutterella multiformis</name>
    <dbReference type="NCBI Taxonomy" id="2259133"/>
    <lineage>
        <taxon>Bacteria</taxon>
        <taxon>Pseudomonadati</taxon>
        <taxon>Pseudomonadota</taxon>
        <taxon>Betaproteobacteria</taxon>
        <taxon>Burkholderiales</taxon>
        <taxon>Sutterellaceae</taxon>
        <taxon>Mesosutterella</taxon>
    </lineage>
</organism>
<evidence type="ECO:0000256" key="1">
    <source>
        <dbReference type="SAM" id="MobiDB-lite"/>
    </source>
</evidence>
<proteinExistence type="predicted"/>
<accession>A0A401LHN3</accession>
<name>A0A388SGP5_9BURK</name>